<feature type="region of interest" description="Disordered" evidence="1">
    <location>
        <begin position="1"/>
        <end position="38"/>
    </location>
</feature>
<gene>
    <name evidence="2" type="ORF">BECKLFY1418C_GA0070996_11026</name>
</gene>
<reference evidence="2" key="1">
    <citation type="submission" date="2019-02" db="EMBL/GenBank/DDBJ databases">
        <authorList>
            <person name="Gruber-Vodicka R. H."/>
            <person name="Seah K. B. B."/>
        </authorList>
    </citation>
    <scope>NUCLEOTIDE SEQUENCE</scope>
    <source>
        <strain evidence="2">BECK_BY7</strain>
    </source>
</reference>
<sequence>MGEARRRGSFDERKASAMAKKQRQRTAKPRLPRPKPDPTIAIFRCMAAAIGLSTTNVDWTLEKSNG</sequence>
<feature type="compositionally biased region" description="Basic and acidic residues" evidence="1">
    <location>
        <begin position="1"/>
        <end position="15"/>
    </location>
</feature>
<organism evidence="2">
    <name type="scientific">Candidatus Kentrum sp. LFY</name>
    <dbReference type="NCBI Taxonomy" id="2126342"/>
    <lineage>
        <taxon>Bacteria</taxon>
        <taxon>Pseudomonadati</taxon>
        <taxon>Pseudomonadota</taxon>
        <taxon>Gammaproteobacteria</taxon>
        <taxon>Candidatus Kentrum</taxon>
    </lineage>
</organism>
<protein>
    <submittedName>
        <fullName evidence="2">Uncharacterized protein</fullName>
    </submittedName>
</protein>
<name>A0A450WXI2_9GAMM</name>
<accession>A0A450WXI2</accession>
<feature type="compositionally biased region" description="Basic residues" evidence="1">
    <location>
        <begin position="20"/>
        <end position="33"/>
    </location>
</feature>
<dbReference type="AlphaFoldDB" id="A0A450WXI2"/>
<dbReference type="EMBL" id="CAADFN010000102">
    <property type="protein sequence ID" value="VFK21747.1"/>
    <property type="molecule type" value="Genomic_DNA"/>
</dbReference>
<proteinExistence type="predicted"/>
<evidence type="ECO:0000313" key="2">
    <source>
        <dbReference type="EMBL" id="VFK21747.1"/>
    </source>
</evidence>
<evidence type="ECO:0000256" key="1">
    <source>
        <dbReference type="SAM" id="MobiDB-lite"/>
    </source>
</evidence>